<gene>
    <name evidence="7" type="ORF">SAMN05421666_3164</name>
</gene>
<protein>
    <submittedName>
        <fullName evidence="7">Glycosyl transferase family 2</fullName>
    </submittedName>
</protein>
<proteinExistence type="predicted"/>
<dbReference type="InterPro" id="IPR029044">
    <property type="entry name" value="Nucleotide-diphossugar_trans"/>
</dbReference>
<reference evidence="7 8" key="1">
    <citation type="submission" date="2017-01" db="EMBL/GenBank/DDBJ databases">
        <authorList>
            <person name="Mah S.A."/>
            <person name="Swanson W.J."/>
            <person name="Moy G.W."/>
            <person name="Vacquier V.D."/>
        </authorList>
    </citation>
    <scope>NUCLEOTIDE SEQUENCE [LARGE SCALE GENOMIC DNA]</scope>
    <source>
        <strain evidence="7 8">DSM 29590</strain>
    </source>
</reference>
<evidence type="ECO:0000256" key="5">
    <source>
        <dbReference type="ARBA" id="ARBA00023136"/>
    </source>
</evidence>
<dbReference type="RefSeq" id="WP_076535213.1">
    <property type="nucleotide sequence ID" value="NZ_FOAC01000002.1"/>
</dbReference>
<dbReference type="SUPFAM" id="SSF53448">
    <property type="entry name" value="Nucleotide-diphospho-sugar transferases"/>
    <property type="match status" value="1"/>
</dbReference>
<evidence type="ECO:0000256" key="4">
    <source>
        <dbReference type="ARBA" id="ARBA00022679"/>
    </source>
</evidence>
<dbReference type="STRING" id="573024.SAMN05216208_2152"/>
<dbReference type="InterPro" id="IPR001173">
    <property type="entry name" value="Glyco_trans_2-like"/>
</dbReference>
<dbReference type="PANTHER" id="PTHR43646:SF2">
    <property type="entry name" value="GLYCOSYLTRANSFERASE 2-LIKE DOMAIN-CONTAINING PROTEIN"/>
    <property type="match status" value="1"/>
</dbReference>
<keyword evidence="2" id="KW-1003">Cell membrane</keyword>
<name>A0A1N7HJ70_9RHOB</name>
<organism evidence="7 8">
    <name type="scientific">Roseovarius nanhaiticus</name>
    <dbReference type="NCBI Taxonomy" id="573024"/>
    <lineage>
        <taxon>Bacteria</taxon>
        <taxon>Pseudomonadati</taxon>
        <taxon>Pseudomonadota</taxon>
        <taxon>Alphaproteobacteria</taxon>
        <taxon>Rhodobacterales</taxon>
        <taxon>Roseobacteraceae</taxon>
        <taxon>Roseovarius</taxon>
    </lineage>
</organism>
<dbReference type="PANTHER" id="PTHR43646">
    <property type="entry name" value="GLYCOSYLTRANSFERASE"/>
    <property type="match status" value="1"/>
</dbReference>
<keyword evidence="3" id="KW-0328">Glycosyltransferase</keyword>
<evidence type="ECO:0000313" key="7">
    <source>
        <dbReference type="EMBL" id="SIS24730.1"/>
    </source>
</evidence>
<keyword evidence="4 7" id="KW-0808">Transferase</keyword>
<dbReference type="GO" id="GO:0005886">
    <property type="term" value="C:plasma membrane"/>
    <property type="evidence" value="ECO:0007669"/>
    <property type="project" value="UniProtKB-SubCell"/>
</dbReference>
<dbReference type="CDD" id="cd00761">
    <property type="entry name" value="Glyco_tranf_GTA_type"/>
    <property type="match status" value="1"/>
</dbReference>
<feature type="domain" description="Glycosyltransferase 2-like" evidence="6">
    <location>
        <begin position="5"/>
        <end position="113"/>
    </location>
</feature>
<evidence type="ECO:0000259" key="6">
    <source>
        <dbReference type="Pfam" id="PF00535"/>
    </source>
</evidence>
<keyword evidence="5" id="KW-0472">Membrane</keyword>
<dbReference type="AlphaFoldDB" id="A0A1N7HJ70"/>
<accession>A0A1N7HJ70</accession>
<keyword evidence="8" id="KW-1185">Reference proteome</keyword>
<evidence type="ECO:0000256" key="3">
    <source>
        <dbReference type="ARBA" id="ARBA00022676"/>
    </source>
</evidence>
<sequence length="271" mass="29242">MKAASVIIPAHDEAGYIGPCLEAVFASDLEGTALQVIVVANGCADKTAQKALDHASSERNLLVIETPQGGKLQALELGDRAAHHGTRIYLDADVIVAPDLISQLVAALALAAPRYASGTPSVARAQSALTRAYARLWQRLPFVAQGVPGFGIFAVNAAGRARWDVWPDIISDDTFVRLHFAPEERLKVPAHYSWPMVEGWHRLVRVRRRQDRGVAEITARFPHLAQNEGRARMGAGDVVRLALQDPIGFAVYGAVSLAVRLPGPGGWVRGR</sequence>
<evidence type="ECO:0000313" key="8">
    <source>
        <dbReference type="Proteomes" id="UP000186019"/>
    </source>
</evidence>
<dbReference type="Pfam" id="PF00535">
    <property type="entry name" value="Glycos_transf_2"/>
    <property type="match status" value="1"/>
</dbReference>
<dbReference type="Proteomes" id="UP000186019">
    <property type="component" value="Unassembled WGS sequence"/>
</dbReference>
<evidence type="ECO:0000256" key="1">
    <source>
        <dbReference type="ARBA" id="ARBA00004236"/>
    </source>
</evidence>
<dbReference type="GO" id="GO:0016757">
    <property type="term" value="F:glycosyltransferase activity"/>
    <property type="evidence" value="ECO:0007669"/>
    <property type="project" value="UniProtKB-KW"/>
</dbReference>
<comment type="subcellular location">
    <subcellularLocation>
        <location evidence="1">Cell membrane</location>
    </subcellularLocation>
</comment>
<evidence type="ECO:0000256" key="2">
    <source>
        <dbReference type="ARBA" id="ARBA00022475"/>
    </source>
</evidence>
<dbReference type="EMBL" id="FTNV01000003">
    <property type="protein sequence ID" value="SIS24730.1"/>
    <property type="molecule type" value="Genomic_DNA"/>
</dbReference>
<dbReference type="Gene3D" id="3.90.550.10">
    <property type="entry name" value="Spore Coat Polysaccharide Biosynthesis Protein SpsA, Chain A"/>
    <property type="match status" value="1"/>
</dbReference>
<dbReference type="OrthoDB" id="9797391at2"/>